<dbReference type="GO" id="GO:0030246">
    <property type="term" value="F:carbohydrate binding"/>
    <property type="evidence" value="ECO:0007669"/>
    <property type="project" value="InterPro"/>
</dbReference>
<accession>A0A4R4Z2N9</accession>
<name>A0A4R4Z2N9_9ACTN</name>
<dbReference type="Pfam" id="PF22815">
    <property type="entry name" value="CatAgl_D1"/>
    <property type="match status" value="1"/>
</dbReference>
<dbReference type="SUPFAM" id="SSF51126">
    <property type="entry name" value="Pectin lyase-like"/>
    <property type="match status" value="1"/>
</dbReference>
<sequence>MAARHGLGQPGHRLDPRRGGQVLPEHGRSRGRLLAGAVAGGNDSRLRLVRTATALREGDHGRRPRDAVRPLRGAIGAAVPHDRRPAVAEGLADQLVLGGLVAGRGECLQHPAGAALLRQPAPGGVRGRAGRRRRPVPAVLVGGAADVPADPRGGLGVRDHRGLEGLPLADARPPGSRSATAVGPAARAATVRRTRRLPCRAGDLHGDPGGAVRSVPAFLPQDRCPSRCRQGLTQPTANWDTWGTTVESVTLAAGSISYRFDSTDSGNVNLDRVVVDSAPAPATGVYEAESASLSGGAVAQSDHPGYTGSGFVGGLTDANKGNAAITYAVTATAGSKSLALRYANGTGTSMTLSLYVAGTRLRQVTLPATANWDTWGTASEAVALVAGSNTIAYRFDTTDSGNVNVDSLTVSDATEPPPSGGPALENSFLSGGTTAGTSIAGYAGSGYVTGFTTVGARAIRTVNVTAAGAATTTLRYNNSSGSTKTLSTYANGIKAGQISLPATSGWATVQQSLTLRAGLNLIGYQYDSGDSGNVELDDLAVAGSASLAARGATVSYTEYEAENAATNGVQIGPDRTYRTVASESSGRRAVRLDNAGKYVDFTLTKPTNSIVVRYSIPDNAAGTGITAPLGIYTGGSKVKDLSLTSAYSWVYGNYPFPNDPGLGGGHRFYDEARTTLPSYAAGTVLRLQNDTSTPITIDLIDTEVAASAYTIPANSVDLTSYGAVSGGGDDTAAFNSAIAAAKSAGKTLWIPAGTFDLTARVNLDNVTIRGAGMWYSSVRGNAGRGGFFATGNNVQLADFTLAADVRYRDPDGSVTTDSAIEGNFGTGSLIHNVWIEHSKTGIWANSGTNGLYIVGVRVRDMFADGLNLNTFSGDGSPVRNTRVDQSVFRNTGDDAMAMWSFNSAVSDCAFTFNTATLPALANTAAIYGGANNRIEDNLLSDTVYTAAGITLSTWHSAQPFSGTTVVQRNTITRAGGFNTDWNSSQGGLWIYAEAREITAPILIKDVDIIDSTYQGILMTWQKTVSNITFDHVKVQNTGTYGIDVQVAGSGTFNYVTVSGASSGGLNNTLGFTLNRGAGNSGF</sequence>
<evidence type="ECO:0000259" key="2">
    <source>
        <dbReference type="PROSITE" id="PS51175"/>
    </source>
</evidence>
<proteinExistence type="predicted"/>
<dbReference type="SUPFAM" id="SSF49785">
    <property type="entry name" value="Galactose-binding domain-like"/>
    <property type="match status" value="2"/>
</dbReference>
<protein>
    <submittedName>
        <fullName evidence="3">Carbohydrate-binding protein</fullName>
    </submittedName>
</protein>
<dbReference type="SMART" id="SM00710">
    <property type="entry name" value="PbH1"/>
    <property type="match status" value="9"/>
</dbReference>
<dbReference type="Pfam" id="PF03422">
    <property type="entry name" value="CBM_6"/>
    <property type="match status" value="1"/>
</dbReference>
<dbReference type="InterPro" id="IPR039448">
    <property type="entry name" value="Beta_helix"/>
</dbReference>
<dbReference type="InterPro" id="IPR012334">
    <property type="entry name" value="Pectin_lyas_fold"/>
</dbReference>
<dbReference type="CDD" id="cd04083">
    <property type="entry name" value="CBM35_Lmo2446-like"/>
    <property type="match status" value="2"/>
</dbReference>
<dbReference type="PANTHER" id="PTHR43863">
    <property type="entry name" value="HYDROLASE, PUTATIVE (AFU_ORTHOLOGUE AFUA_1G03140)-RELATED"/>
    <property type="match status" value="1"/>
</dbReference>
<dbReference type="InterPro" id="IPR033801">
    <property type="entry name" value="CBM6-CBM35-CBM36-like_1"/>
</dbReference>
<dbReference type="PANTHER" id="PTHR43863:SF2">
    <property type="entry name" value="MALTASE-GLUCOAMYLASE"/>
    <property type="match status" value="1"/>
</dbReference>
<dbReference type="InterPro" id="IPR008979">
    <property type="entry name" value="Galactose-bd-like_sf"/>
</dbReference>
<dbReference type="InterPro" id="IPR005084">
    <property type="entry name" value="CBM6"/>
</dbReference>
<dbReference type="Proteomes" id="UP000295124">
    <property type="component" value="Unassembled WGS sequence"/>
</dbReference>
<dbReference type="Gene3D" id="2.60.120.260">
    <property type="entry name" value="Galactose-binding domain-like"/>
    <property type="match status" value="4"/>
</dbReference>
<keyword evidence="4" id="KW-1185">Reference proteome</keyword>
<feature type="domain" description="CBM6" evidence="2">
    <location>
        <begin position="284"/>
        <end position="411"/>
    </location>
</feature>
<feature type="region of interest" description="Disordered" evidence="1">
    <location>
        <begin position="165"/>
        <end position="184"/>
    </location>
</feature>
<dbReference type="Pfam" id="PF13229">
    <property type="entry name" value="Beta_helix"/>
    <property type="match status" value="1"/>
</dbReference>
<dbReference type="InterPro" id="IPR006626">
    <property type="entry name" value="PbH1"/>
</dbReference>
<dbReference type="Gene3D" id="2.160.20.10">
    <property type="entry name" value="Single-stranded right-handed beta-helix, Pectin lyase-like"/>
    <property type="match status" value="1"/>
</dbReference>
<dbReference type="CDD" id="cd14490">
    <property type="entry name" value="CBM6-CBM35-CBM36_like_1"/>
    <property type="match status" value="1"/>
</dbReference>
<comment type="caution">
    <text evidence="3">The sequence shown here is derived from an EMBL/GenBank/DDBJ whole genome shotgun (WGS) entry which is preliminary data.</text>
</comment>
<evidence type="ECO:0000313" key="4">
    <source>
        <dbReference type="Proteomes" id="UP000295124"/>
    </source>
</evidence>
<dbReference type="EMBL" id="SMKX01000116">
    <property type="protein sequence ID" value="TDD51264.1"/>
    <property type="molecule type" value="Genomic_DNA"/>
</dbReference>
<organism evidence="3 4">
    <name type="scientific">Kribbella antibiotica</name>
    <dbReference type="NCBI Taxonomy" id="190195"/>
    <lineage>
        <taxon>Bacteria</taxon>
        <taxon>Bacillati</taxon>
        <taxon>Actinomycetota</taxon>
        <taxon>Actinomycetes</taxon>
        <taxon>Propionibacteriales</taxon>
        <taxon>Kribbellaceae</taxon>
        <taxon>Kribbella</taxon>
    </lineage>
</organism>
<feature type="domain" description="CBM6" evidence="2">
    <location>
        <begin position="419"/>
        <end position="542"/>
    </location>
</feature>
<gene>
    <name evidence="3" type="ORF">E1263_30295</name>
</gene>
<feature type="region of interest" description="Disordered" evidence="1">
    <location>
        <begin position="1"/>
        <end position="30"/>
    </location>
</feature>
<dbReference type="PROSITE" id="PS51175">
    <property type="entry name" value="CBM6"/>
    <property type="match status" value="2"/>
</dbReference>
<dbReference type="AlphaFoldDB" id="A0A4R4Z2N9"/>
<evidence type="ECO:0000313" key="3">
    <source>
        <dbReference type="EMBL" id="TDD51264.1"/>
    </source>
</evidence>
<reference evidence="3 4" key="1">
    <citation type="submission" date="2019-03" db="EMBL/GenBank/DDBJ databases">
        <title>Draft genome sequences of novel Actinobacteria.</title>
        <authorList>
            <person name="Sahin N."/>
            <person name="Ay H."/>
            <person name="Saygin H."/>
        </authorList>
    </citation>
    <scope>NUCLEOTIDE SEQUENCE [LARGE SCALE GENOMIC DNA]</scope>
    <source>
        <strain evidence="3 4">JCM 13523</strain>
    </source>
</reference>
<dbReference type="InterPro" id="IPR051816">
    <property type="entry name" value="Glycosyl_Hydrolase_31"/>
</dbReference>
<dbReference type="InterPro" id="IPR011050">
    <property type="entry name" value="Pectin_lyase_fold/virulence"/>
</dbReference>
<evidence type="ECO:0000256" key="1">
    <source>
        <dbReference type="SAM" id="MobiDB-lite"/>
    </source>
</evidence>
<dbReference type="OrthoDB" id="3751446at2"/>